<evidence type="ECO:0000256" key="8">
    <source>
        <dbReference type="ARBA" id="ARBA00023170"/>
    </source>
</evidence>
<evidence type="ECO:0000256" key="6">
    <source>
        <dbReference type="ARBA" id="ARBA00023136"/>
    </source>
</evidence>
<dbReference type="Proteomes" id="UP000515129">
    <property type="component" value="Chromosome 22"/>
</dbReference>
<evidence type="ECO:0000256" key="1">
    <source>
        <dbReference type="ARBA" id="ARBA00004251"/>
    </source>
</evidence>
<organism evidence="14 15">
    <name type="scientific">Carassius auratus</name>
    <name type="common">Goldfish</name>
    <dbReference type="NCBI Taxonomy" id="7957"/>
    <lineage>
        <taxon>Eukaryota</taxon>
        <taxon>Metazoa</taxon>
        <taxon>Chordata</taxon>
        <taxon>Craniata</taxon>
        <taxon>Vertebrata</taxon>
        <taxon>Euteleostomi</taxon>
        <taxon>Actinopterygii</taxon>
        <taxon>Neopterygii</taxon>
        <taxon>Teleostei</taxon>
        <taxon>Ostariophysi</taxon>
        <taxon>Cypriniformes</taxon>
        <taxon>Cyprinidae</taxon>
        <taxon>Cyprininae</taxon>
        <taxon>Carassius</taxon>
    </lineage>
</organism>
<evidence type="ECO:0000256" key="10">
    <source>
        <dbReference type="ARBA" id="ARBA00023319"/>
    </source>
</evidence>
<reference evidence="15" key="1">
    <citation type="submission" date="2025-08" db="UniProtKB">
        <authorList>
            <consortium name="RefSeq"/>
        </authorList>
    </citation>
    <scope>IDENTIFICATION</scope>
    <source>
        <strain evidence="15">Wakin</strain>
        <tissue evidence="15">Muscle</tissue>
    </source>
</reference>
<dbReference type="InterPro" id="IPR051713">
    <property type="entry name" value="T-cell_Activation_Regulation"/>
</dbReference>
<evidence type="ECO:0000256" key="12">
    <source>
        <dbReference type="SAM" id="SignalP"/>
    </source>
</evidence>
<keyword evidence="8" id="KW-0675">Receptor</keyword>
<evidence type="ECO:0000259" key="13">
    <source>
        <dbReference type="PROSITE" id="PS50835"/>
    </source>
</evidence>
<dbReference type="GO" id="GO:0031295">
    <property type="term" value="P:T cell costimulation"/>
    <property type="evidence" value="ECO:0007669"/>
    <property type="project" value="TreeGrafter"/>
</dbReference>
<evidence type="ECO:0000256" key="7">
    <source>
        <dbReference type="ARBA" id="ARBA00023157"/>
    </source>
</evidence>
<keyword evidence="3 11" id="KW-0812">Transmembrane</keyword>
<gene>
    <name evidence="15" type="primary">LOC113039977</name>
</gene>
<dbReference type="InterPro" id="IPR007110">
    <property type="entry name" value="Ig-like_dom"/>
</dbReference>
<name>A0A6P6J1N8_CARAU</name>
<evidence type="ECO:0000313" key="15">
    <source>
        <dbReference type="RefSeq" id="XP_026053946.1"/>
    </source>
</evidence>
<keyword evidence="2" id="KW-1003">Cell membrane</keyword>
<protein>
    <submittedName>
        <fullName evidence="15">ICOS ligand-like</fullName>
    </submittedName>
</protein>
<dbReference type="SMART" id="SM00409">
    <property type="entry name" value="IG"/>
    <property type="match status" value="1"/>
</dbReference>
<evidence type="ECO:0000313" key="14">
    <source>
        <dbReference type="Proteomes" id="UP000515129"/>
    </source>
</evidence>
<dbReference type="InterPro" id="IPR013106">
    <property type="entry name" value="Ig_V-set"/>
</dbReference>
<proteinExistence type="predicted"/>
<dbReference type="RefSeq" id="XP_026053946.1">
    <property type="nucleotide sequence ID" value="XM_026198161.1"/>
</dbReference>
<feature type="transmembrane region" description="Helical" evidence="11">
    <location>
        <begin position="148"/>
        <end position="169"/>
    </location>
</feature>
<dbReference type="OrthoDB" id="9898017at2759"/>
<dbReference type="Gene3D" id="2.60.40.10">
    <property type="entry name" value="Immunoglobulins"/>
    <property type="match status" value="1"/>
</dbReference>
<dbReference type="AlphaFoldDB" id="A0A6P6J1N8"/>
<dbReference type="GO" id="GO:0042102">
    <property type="term" value="P:positive regulation of T cell proliferation"/>
    <property type="evidence" value="ECO:0007669"/>
    <property type="project" value="TreeGrafter"/>
</dbReference>
<keyword evidence="10" id="KW-0393">Immunoglobulin domain</keyword>
<dbReference type="InterPro" id="IPR036179">
    <property type="entry name" value="Ig-like_dom_sf"/>
</dbReference>
<dbReference type="SUPFAM" id="SSF48726">
    <property type="entry name" value="Immunoglobulin"/>
    <property type="match status" value="1"/>
</dbReference>
<keyword evidence="14" id="KW-1185">Reference proteome</keyword>
<dbReference type="GO" id="GO:0042130">
    <property type="term" value="P:negative regulation of T cell proliferation"/>
    <property type="evidence" value="ECO:0007669"/>
    <property type="project" value="TreeGrafter"/>
</dbReference>
<feature type="domain" description="Ig-like" evidence="13">
    <location>
        <begin position="31"/>
        <end position="124"/>
    </location>
</feature>
<evidence type="ECO:0000256" key="4">
    <source>
        <dbReference type="ARBA" id="ARBA00022729"/>
    </source>
</evidence>
<feature type="chain" id="PRO_5028025781" evidence="12">
    <location>
        <begin position="23"/>
        <end position="214"/>
    </location>
</feature>
<evidence type="ECO:0000256" key="9">
    <source>
        <dbReference type="ARBA" id="ARBA00023180"/>
    </source>
</evidence>
<dbReference type="PANTHER" id="PTHR25466">
    <property type="entry name" value="T-LYMPHOCYTE ACTIVATION ANTIGEN"/>
    <property type="match status" value="1"/>
</dbReference>
<dbReference type="InterPro" id="IPR003599">
    <property type="entry name" value="Ig_sub"/>
</dbReference>
<evidence type="ECO:0000256" key="5">
    <source>
        <dbReference type="ARBA" id="ARBA00022989"/>
    </source>
</evidence>
<keyword evidence="9" id="KW-0325">Glycoprotein</keyword>
<dbReference type="GO" id="GO:0009897">
    <property type="term" value="C:external side of plasma membrane"/>
    <property type="evidence" value="ECO:0007669"/>
    <property type="project" value="TreeGrafter"/>
</dbReference>
<dbReference type="GO" id="GO:0007166">
    <property type="term" value="P:cell surface receptor signaling pathway"/>
    <property type="evidence" value="ECO:0007669"/>
    <property type="project" value="TreeGrafter"/>
</dbReference>
<dbReference type="InterPro" id="IPR013783">
    <property type="entry name" value="Ig-like_fold"/>
</dbReference>
<comment type="subcellular location">
    <subcellularLocation>
        <location evidence="1">Cell membrane</location>
        <topology evidence="1">Single-pass type I membrane protein</topology>
    </subcellularLocation>
</comment>
<evidence type="ECO:0000256" key="3">
    <source>
        <dbReference type="ARBA" id="ARBA00022692"/>
    </source>
</evidence>
<keyword evidence="7" id="KW-1015">Disulfide bond</keyword>
<dbReference type="KEGG" id="caua:113039977"/>
<keyword evidence="6 11" id="KW-0472">Membrane</keyword>
<dbReference type="FunFam" id="2.60.40.10:FF:000142">
    <property type="entry name" value="V-set domain-containing T-cell activation inhibitor 1"/>
    <property type="match status" value="1"/>
</dbReference>
<keyword evidence="4 12" id="KW-0732">Signal</keyword>
<keyword evidence="5 11" id="KW-1133">Transmembrane helix</keyword>
<dbReference type="GO" id="GO:0071222">
    <property type="term" value="P:cellular response to lipopolysaccharide"/>
    <property type="evidence" value="ECO:0007669"/>
    <property type="project" value="TreeGrafter"/>
</dbReference>
<evidence type="ECO:0000256" key="2">
    <source>
        <dbReference type="ARBA" id="ARBA00022475"/>
    </source>
</evidence>
<dbReference type="GO" id="GO:0006955">
    <property type="term" value="P:immune response"/>
    <property type="evidence" value="ECO:0007669"/>
    <property type="project" value="TreeGrafter"/>
</dbReference>
<dbReference type="GeneID" id="113039977"/>
<evidence type="ECO:0000256" key="11">
    <source>
        <dbReference type="SAM" id="Phobius"/>
    </source>
</evidence>
<dbReference type="PROSITE" id="PS50835">
    <property type="entry name" value="IG_LIKE"/>
    <property type="match status" value="1"/>
</dbReference>
<dbReference type="Pfam" id="PF07686">
    <property type="entry name" value="V-set"/>
    <property type="match status" value="1"/>
</dbReference>
<accession>A0A6P6J1N8</accession>
<dbReference type="PANTHER" id="PTHR25466:SF14">
    <property type="entry name" value="BUTYROPHILIN SUBFAMILY 2 MEMBER A2-LIKE-RELATED"/>
    <property type="match status" value="1"/>
</dbReference>
<feature type="signal peptide" evidence="12">
    <location>
        <begin position="1"/>
        <end position="22"/>
    </location>
</feature>
<sequence>MMISFICVFTYIFAVLINKVSLQVTVEGFVGGSVVLPCSSAEHVLKLQDTDVHWRHNSSKIVYDLVKGEDSLEEQDPRYKNRTKTFPEECVRGNFSISLSDLTHADAGKYNCLITPSSKHETVELIINEEGNTRIEEETRPDSGEKSWLWILVVPLLTELVILIIAIIFRKKIPSCRMSVEHCMGSDTLEDVNPDARYKSVTADDCDEAAKAGE</sequence>